<evidence type="ECO:0000313" key="2">
    <source>
        <dbReference type="EMBL" id="SFT02705.1"/>
    </source>
</evidence>
<dbReference type="AlphaFoldDB" id="A0A1I6UMM1"/>
<dbReference type="STRING" id="1176198.SAMN05444716_10622"/>
<feature type="region of interest" description="Disordered" evidence="1">
    <location>
        <begin position="1"/>
        <end position="40"/>
    </location>
</feature>
<dbReference type="Proteomes" id="UP000198873">
    <property type="component" value="Unassembled WGS sequence"/>
</dbReference>
<name>A0A1I6UMM1_9ACTN</name>
<evidence type="ECO:0000256" key="1">
    <source>
        <dbReference type="SAM" id="MobiDB-lite"/>
    </source>
</evidence>
<dbReference type="RefSeq" id="WP_093843656.1">
    <property type="nucleotide sequence ID" value="NZ_FPAB01000006.1"/>
</dbReference>
<reference evidence="3" key="1">
    <citation type="submission" date="2016-10" db="EMBL/GenBank/DDBJ databases">
        <authorList>
            <person name="Varghese N."/>
            <person name="Submissions S."/>
        </authorList>
    </citation>
    <scope>NUCLEOTIDE SEQUENCE [LARGE SCALE GENOMIC DNA]</scope>
    <source>
        <strain evidence="3">CGMCC 4.7047</strain>
    </source>
</reference>
<gene>
    <name evidence="2" type="ORF">SAMN05444716_10622</name>
</gene>
<accession>A0A1I6UMM1</accession>
<organism evidence="2 3">
    <name type="scientific">Streptomyces harbinensis</name>
    <dbReference type="NCBI Taxonomy" id="1176198"/>
    <lineage>
        <taxon>Bacteria</taxon>
        <taxon>Bacillati</taxon>
        <taxon>Actinomycetota</taxon>
        <taxon>Actinomycetes</taxon>
        <taxon>Kitasatosporales</taxon>
        <taxon>Streptomycetaceae</taxon>
        <taxon>Streptomyces</taxon>
    </lineage>
</organism>
<evidence type="ECO:0008006" key="4">
    <source>
        <dbReference type="Google" id="ProtNLM"/>
    </source>
</evidence>
<protein>
    <recommendedName>
        <fullName evidence="4">DUF3558 domain-containing protein</fullName>
    </recommendedName>
</protein>
<sequence length="250" mass="26334">MAIPGGSPNPYLQPQQPHPYAGGYSSYPPPPPPAPPAGGGRGGGVPGWLWGLGGVLLASAAWGGVLLATGGLGGGDRPDLAGYGTTDDLCAAADVSAFEDSYSIDSEPRAGTFSGDRLEKAVCDITLTPTGDENYNSVYLNYEVSWHRGTDPAPEFADQARSSEVFFGNELELTVEEVSGLGDEAYLVTFAEESGELTWAVLSVREGWFEAHLSWNAFLDTPEYAELVEARSVTAALRTSAEKTLVALKE</sequence>
<proteinExistence type="predicted"/>
<evidence type="ECO:0000313" key="3">
    <source>
        <dbReference type="Proteomes" id="UP000198873"/>
    </source>
</evidence>
<keyword evidence="3" id="KW-1185">Reference proteome</keyword>
<feature type="compositionally biased region" description="Pro residues" evidence="1">
    <location>
        <begin position="27"/>
        <end position="36"/>
    </location>
</feature>
<dbReference type="EMBL" id="FPAB01000006">
    <property type="protein sequence ID" value="SFT02705.1"/>
    <property type="molecule type" value="Genomic_DNA"/>
</dbReference>